<dbReference type="AlphaFoldDB" id="A0A225W5Z2"/>
<accession>A0A225W5Z2</accession>
<evidence type="ECO:0000313" key="2">
    <source>
        <dbReference type="Proteomes" id="UP000198211"/>
    </source>
</evidence>
<organism evidence="1 2">
    <name type="scientific">Phytophthora megakarya</name>
    <dbReference type="NCBI Taxonomy" id="4795"/>
    <lineage>
        <taxon>Eukaryota</taxon>
        <taxon>Sar</taxon>
        <taxon>Stramenopiles</taxon>
        <taxon>Oomycota</taxon>
        <taxon>Peronosporomycetes</taxon>
        <taxon>Peronosporales</taxon>
        <taxon>Peronosporaceae</taxon>
        <taxon>Phytophthora</taxon>
    </lineage>
</organism>
<keyword evidence="2" id="KW-1185">Reference proteome</keyword>
<dbReference type="EMBL" id="NBNE01001697">
    <property type="protein sequence ID" value="OWZ12992.1"/>
    <property type="molecule type" value="Genomic_DNA"/>
</dbReference>
<comment type="caution">
    <text evidence="1">The sequence shown here is derived from an EMBL/GenBank/DDBJ whole genome shotgun (WGS) entry which is preliminary data.</text>
</comment>
<reference evidence="2" key="1">
    <citation type="submission" date="2017-03" db="EMBL/GenBank/DDBJ databases">
        <title>Phytopthora megakarya and P. palmivora, two closely related causual agents of cacao black pod achieved similar genome size and gene model numbers by different mechanisms.</title>
        <authorList>
            <person name="Ali S."/>
            <person name="Shao J."/>
            <person name="Larry D.J."/>
            <person name="Kronmiller B."/>
            <person name="Shen D."/>
            <person name="Strem M.D."/>
            <person name="Melnick R.L."/>
            <person name="Guiltinan M.J."/>
            <person name="Tyler B.M."/>
            <person name="Meinhardt L.W."/>
            <person name="Bailey B.A."/>
        </authorList>
    </citation>
    <scope>NUCLEOTIDE SEQUENCE [LARGE SCALE GENOMIC DNA]</scope>
    <source>
        <strain evidence="2">zdho120</strain>
    </source>
</reference>
<name>A0A225W5Z2_9STRA</name>
<gene>
    <name evidence="1" type="ORF">PHMEG_00013754</name>
</gene>
<dbReference type="OrthoDB" id="116639at2759"/>
<proteinExistence type="predicted"/>
<dbReference type="Proteomes" id="UP000198211">
    <property type="component" value="Unassembled WGS sequence"/>
</dbReference>
<protein>
    <submittedName>
        <fullName evidence="1">Uncharacterized protein</fullName>
    </submittedName>
</protein>
<evidence type="ECO:0000313" key="1">
    <source>
        <dbReference type="EMBL" id="OWZ12992.1"/>
    </source>
</evidence>
<sequence>MSAASLLILLDTENPRVPYYRVRDQFPTESCVYVLGEYMVGVKISIRATRYGAAARFWRQFSGNGSGLTEKTILGLALWEHLYWVQVSAVENVPRDLAREFCPADILIRVLISIWKRYNLERNYRADRLRIRISRRLREWCTEEAGRLVPCNPEGSLFVPRTMSRAHVISSIVVIPRCSPLPGSVIPRGAIPRKRPMLRVLSWISPILRPVSLPKPSSQHRLH</sequence>